<feature type="compositionally biased region" description="Basic and acidic residues" evidence="1">
    <location>
        <begin position="186"/>
        <end position="219"/>
    </location>
</feature>
<accession>A0A6H5HTU5</accession>
<sequence length="227" mass="25211">MKPVIIGHDHIRNRDVPSCGPLKKPEGAAKERQPAIGGEGQGHCETKQANATSRQGTFTASRRVAKATPETCSTRARGLPGPRGRGYLDTAHHSRQTQGRPCSNEEAAKLTCSPEKGRDLNRHAIAAKLCKDAFVQVTFVVHKNEFLRHVDANDSKRELSELKDRVHYRNATKHQKQSRTSSINPTERESDHGRRTMTRCAEHTAVENRDLQTPRESHSENTGGDDV</sequence>
<evidence type="ECO:0000256" key="1">
    <source>
        <dbReference type="SAM" id="MobiDB-lite"/>
    </source>
</evidence>
<dbReference type="EMBL" id="CADCXV010000111">
    <property type="protein sequence ID" value="CAB0028271.1"/>
    <property type="molecule type" value="Genomic_DNA"/>
</dbReference>
<dbReference type="Proteomes" id="UP000479190">
    <property type="component" value="Unassembled WGS sequence"/>
</dbReference>
<reference evidence="2 3" key="1">
    <citation type="submission" date="2020-02" db="EMBL/GenBank/DDBJ databases">
        <authorList>
            <person name="Ferguson B K."/>
        </authorList>
    </citation>
    <scope>NUCLEOTIDE SEQUENCE [LARGE SCALE GENOMIC DNA]</scope>
</reference>
<feature type="region of interest" description="Disordered" evidence="1">
    <location>
        <begin position="169"/>
        <end position="227"/>
    </location>
</feature>
<proteinExistence type="predicted"/>
<name>A0A6H5HTU5_9HYME</name>
<feature type="compositionally biased region" description="Polar residues" evidence="1">
    <location>
        <begin position="47"/>
        <end position="60"/>
    </location>
</feature>
<gene>
    <name evidence="2" type="ORF">TBRA_LOCUS471</name>
</gene>
<evidence type="ECO:0000313" key="2">
    <source>
        <dbReference type="EMBL" id="CAB0028271.1"/>
    </source>
</evidence>
<dbReference type="AlphaFoldDB" id="A0A6H5HTU5"/>
<feature type="compositionally biased region" description="Basic and acidic residues" evidence="1">
    <location>
        <begin position="23"/>
        <end position="33"/>
    </location>
</feature>
<organism evidence="2 3">
    <name type="scientific">Trichogramma brassicae</name>
    <dbReference type="NCBI Taxonomy" id="86971"/>
    <lineage>
        <taxon>Eukaryota</taxon>
        <taxon>Metazoa</taxon>
        <taxon>Ecdysozoa</taxon>
        <taxon>Arthropoda</taxon>
        <taxon>Hexapoda</taxon>
        <taxon>Insecta</taxon>
        <taxon>Pterygota</taxon>
        <taxon>Neoptera</taxon>
        <taxon>Endopterygota</taxon>
        <taxon>Hymenoptera</taxon>
        <taxon>Apocrita</taxon>
        <taxon>Proctotrupomorpha</taxon>
        <taxon>Chalcidoidea</taxon>
        <taxon>Trichogrammatidae</taxon>
        <taxon>Trichogramma</taxon>
    </lineage>
</organism>
<evidence type="ECO:0000313" key="3">
    <source>
        <dbReference type="Proteomes" id="UP000479190"/>
    </source>
</evidence>
<keyword evidence="3" id="KW-1185">Reference proteome</keyword>
<feature type="region of interest" description="Disordered" evidence="1">
    <location>
        <begin position="1"/>
        <end position="106"/>
    </location>
</feature>
<protein>
    <submittedName>
        <fullName evidence="2">Uncharacterized protein</fullName>
    </submittedName>
</protein>